<sequence>MSAEEAAPEHTAVRVALWRALHLRADAPPHVIEDELGLRIADPGEGWRERPDMDVDATRRTRASIVARARFVEDLVEELAEHGVDQYVVLGAGLDTFAQRRAADAVRLGLRVFEVDRPGPQAWKRRRLAGLGLDVPEWLRFVPVDFEGDWWGRLTEAGLDPARPAVVASAGVTMYLSEDAVTATFRLVAGLAPGSTFVTTFLRPVEDVEPEQQAQLRVAMAGARAAGTPFLSFYRPARILALAREAGFHETRHVSAADLEKRYFADRTDGLRPSRGEELLVATV</sequence>
<dbReference type="InterPro" id="IPR007213">
    <property type="entry name" value="Ppm1/Ppm2/Tcmp"/>
</dbReference>
<gene>
    <name evidence="7" type="ORF">PO587_30790</name>
</gene>
<dbReference type="Proteomes" id="UP001221328">
    <property type="component" value="Unassembled WGS sequence"/>
</dbReference>
<dbReference type="InterPro" id="IPR029063">
    <property type="entry name" value="SAM-dependent_MTases_sf"/>
</dbReference>
<organism evidence="7 8">
    <name type="scientific">Streptomyces gilvifuscus</name>
    <dbReference type="NCBI Taxonomy" id="1550617"/>
    <lineage>
        <taxon>Bacteria</taxon>
        <taxon>Bacillati</taxon>
        <taxon>Actinomycetota</taxon>
        <taxon>Actinomycetes</taxon>
        <taxon>Kitasatosporales</taxon>
        <taxon>Streptomycetaceae</taxon>
        <taxon>Streptomyces</taxon>
    </lineage>
</organism>
<keyword evidence="5 6" id="KW-0949">S-adenosyl-L-methionine</keyword>
<evidence type="ECO:0000256" key="2">
    <source>
        <dbReference type="ARBA" id="ARBA00008138"/>
    </source>
</evidence>
<dbReference type="Gene3D" id="3.40.50.150">
    <property type="entry name" value="Vaccinia Virus protein VP39"/>
    <property type="match status" value="1"/>
</dbReference>
<comment type="similarity">
    <text evidence="2 6">Belongs to the UPF0677 family.</text>
</comment>
<evidence type="ECO:0000256" key="5">
    <source>
        <dbReference type="ARBA" id="ARBA00022691"/>
    </source>
</evidence>
<dbReference type="PANTHER" id="PTHR43619">
    <property type="entry name" value="S-ADENOSYL-L-METHIONINE-DEPENDENT METHYLTRANSFERASE YKTD-RELATED"/>
    <property type="match status" value="1"/>
</dbReference>
<comment type="caution">
    <text evidence="7">The sequence shown here is derived from an EMBL/GenBank/DDBJ whole genome shotgun (WGS) entry which is preliminary data.</text>
</comment>
<dbReference type="PANTHER" id="PTHR43619:SF2">
    <property type="entry name" value="S-ADENOSYL-L-METHIONINE-DEPENDENT METHYLTRANSFERASES SUPERFAMILY PROTEIN"/>
    <property type="match status" value="1"/>
</dbReference>
<dbReference type="InterPro" id="IPR011610">
    <property type="entry name" value="SAM_mthyl_Trfase_ML2640-like"/>
</dbReference>
<dbReference type="NCBIfam" id="TIGR00027">
    <property type="entry name" value="mthyl_TIGR00027"/>
    <property type="match status" value="1"/>
</dbReference>
<dbReference type="GO" id="GO:0032259">
    <property type="term" value="P:methylation"/>
    <property type="evidence" value="ECO:0007669"/>
    <property type="project" value="UniProtKB-KW"/>
</dbReference>
<evidence type="ECO:0000256" key="4">
    <source>
        <dbReference type="ARBA" id="ARBA00022679"/>
    </source>
</evidence>
<evidence type="ECO:0000313" key="7">
    <source>
        <dbReference type="EMBL" id="MDC2958835.1"/>
    </source>
</evidence>
<keyword evidence="8" id="KW-1185">Reference proteome</keyword>
<keyword evidence="3 6" id="KW-0489">Methyltransferase</keyword>
<evidence type="ECO:0000313" key="8">
    <source>
        <dbReference type="Proteomes" id="UP001221328"/>
    </source>
</evidence>
<comment type="function">
    <text evidence="1 6">Exhibits S-adenosyl-L-methionine-dependent methyltransferase activity.</text>
</comment>
<protein>
    <recommendedName>
        <fullName evidence="6">S-adenosyl-L-methionine-dependent methyltransferase</fullName>
        <ecNumber evidence="6">2.1.1.-</ecNumber>
    </recommendedName>
</protein>
<dbReference type="GO" id="GO:0008168">
    <property type="term" value="F:methyltransferase activity"/>
    <property type="evidence" value="ECO:0007669"/>
    <property type="project" value="UniProtKB-KW"/>
</dbReference>
<reference evidence="7 8" key="1">
    <citation type="journal article" date="2015" name="Int. J. Syst. Evol. Microbiol.">
        <title>Streptomyces gilvifuscus sp. nov., an actinomycete that produces antibacterial compounds isolated from soil.</title>
        <authorList>
            <person name="Nguyen T.M."/>
            <person name="Kim J."/>
        </authorList>
    </citation>
    <scope>NUCLEOTIDE SEQUENCE [LARGE SCALE GENOMIC DNA]</scope>
    <source>
        <strain evidence="7 8">T113</strain>
    </source>
</reference>
<dbReference type="Pfam" id="PF04072">
    <property type="entry name" value="LCM"/>
    <property type="match status" value="1"/>
</dbReference>
<dbReference type="SUPFAM" id="SSF53335">
    <property type="entry name" value="S-adenosyl-L-methionine-dependent methyltransferases"/>
    <property type="match status" value="1"/>
</dbReference>
<dbReference type="RefSeq" id="WP_272177464.1">
    <property type="nucleotide sequence ID" value="NZ_JAQOSK010000014.1"/>
</dbReference>
<evidence type="ECO:0000256" key="1">
    <source>
        <dbReference type="ARBA" id="ARBA00003907"/>
    </source>
</evidence>
<evidence type="ECO:0000256" key="6">
    <source>
        <dbReference type="RuleBase" id="RU362030"/>
    </source>
</evidence>
<accession>A0ABT5G229</accession>
<dbReference type="EMBL" id="JAQOSK010000014">
    <property type="protein sequence ID" value="MDC2958835.1"/>
    <property type="molecule type" value="Genomic_DNA"/>
</dbReference>
<proteinExistence type="inferred from homology"/>
<dbReference type="EC" id="2.1.1.-" evidence="6"/>
<name>A0ABT5G229_9ACTN</name>
<evidence type="ECO:0000256" key="3">
    <source>
        <dbReference type="ARBA" id="ARBA00022603"/>
    </source>
</evidence>
<keyword evidence="4" id="KW-0808">Transferase</keyword>